<evidence type="ECO:0000313" key="1">
    <source>
        <dbReference type="EMBL" id="KAJ3574108.1"/>
    </source>
</evidence>
<dbReference type="Proteomes" id="UP001213000">
    <property type="component" value="Unassembled WGS sequence"/>
</dbReference>
<dbReference type="AlphaFoldDB" id="A0AAD5VZM4"/>
<reference evidence="1" key="1">
    <citation type="submission" date="2022-07" db="EMBL/GenBank/DDBJ databases">
        <title>Genome Sequence of Leucocoprinus birnbaumii.</title>
        <authorList>
            <person name="Buettner E."/>
        </authorList>
    </citation>
    <scope>NUCLEOTIDE SEQUENCE</scope>
    <source>
        <strain evidence="1">VT141</strain>
    </source>
</reference>
<protein>
    <submittedName>
        <fullName evidence="1">Uncharacterized protein</fullName>
    </submittedName>
</protein>
<proteinExistence type="predicted"/>
<name>A0AAD5VZM4_9AGAR</name>
<accession>A0AAD5VZM4</accession>
<comment type="caution">
    <text evidence="1">The sequence shown here is derived from an EMBL/GenBank/DDBJ whole genome shotgun (WGS) entry which is preliminary data.</text>
</comment>
<dbReference type="EMBL" id="JANIEX010000080">
    <property type="protein sequence ID" value="KAJ3574108.1"/>
    <property type="molecule type" value="Genomic_DNA"/>
</dbReference>
<sequence>MDSFELFANFTSFLDTNSPSSATENGSDGCDAMSPTIPRYSFSTGKPWKAEEGDEELSALGLVDGERTRSNIAGLCIIA</sequence>
<gene>
    <name evidence="1" type="ORF">NP233_g1983</name>
</gene>
<organism evidence="1 2">
    <name type="scientific">Leucocoprinus birnbaumii</name>
    <dbReference type="NCBI Taxonomy" id="56174"/>
    <lineage>
        <taxon>Eukaryota</taxon>
        <taxon>Fungi</taxon>
        <taxon>Dikarya</taxon>
        <taxon>Basidiomycota</taxon>
        <taxon>Agaricomycotina</taxon>
        <taxon>Agaricomycetes</taxon>
        <taxon>Agaricomycetidae</taxon>
        <taxon>Agaricales</taxon>
        <taxon>Agaricineae</taxon>
        <taxon>Agaricaceae</taxon>
        <taxon>Leucocoprinus</taxon>
    </lineage>
</organism>
<keyword evidence="2" id="KW-1185">Reference proteome</keyword>
<evidence type="ECO:0000313" key="2">
    <source>
        <dbReference type="Proteomes" id="UP001213000"/>
    </source>
</evidence>